<reference evidence="3" key="1">
    <citation type="journal article" date="2019" name="Int. J. Syst. Evol. Microbiol.">
        <title>The Global Catalogue of Microorganisms (GCM) 10K type strain sequencing project: providing services to taxonomists for standard genome sequencing and annotation.</title>
        <authorList>
            <consortium name="The Broad Institute Genomics Platform"/>
            <consortium name="The Broad Institute Genome Sequencing Center for Infectious Disease"/>
            <person name="Wu L."/>
            <person name="Ma J."/>
        </authorList>
    </citation>
    <scope>NUCLEOTIDE SEQUENCE [LARGE SCALE GENOMIC DNA]</scope>
    <source>
        <strain evidence="3">CGMCC 1.16275</strain>
    </source>
</reference>
<dbReference type="InterPro" id="IPR010865">
    <property type="entry name" value="DUF1499"/>
</dbReference>
<accession>A0ABW2KSH2</accession>
<keyword evidence="1" id="KW-0812">Transmembrane</keyword>
<keyword evidence="1" id="KW-0472">Membrane</keyword>
<evidence type="ECO:0000313" key="2">
    <source>
        <dbReference type="EMBL" id="MFC7331965.1"/>
    </source>
</evidence>
<dbReference type="Pfam" id="PF07386">
    <property type="entry name" value="DUF1499"/>
    <property type="match status" value="1"/>
</dbReference>
<proteinExistence type="predicted"/>
<protein>
    <submittedName>
        <fullName evidence="2">DUF1499 domain-containing protein</fullName>
    </submittedName>
</protein>
<comment type="caution">
    <text evidence="2">The sequence shown here is derived from an EMBL/GenBank/DDBJ whole genome shotgun (WGS) entry which is preliminary data.</text>
</comment>
<name>A0ABW2KSH2_9PROT</name>
<evidence type="ECO:0000313" key="3">
    <source>
        <dbReference type="Proteomes" id="UP001596456"/>
    </source>
</evidence>
<organism evidence="2 3">
    <name type="scientific">Rhodocista pekingensis</name>
    <dbReference type="NCBI Taxonomy" id="201185"/>
    <lineage>
        <taxon>Bacteria</taxon>
        <taxon>Pseudomonadati</taxon>
        <taxon>Pseudomonadota</taxon>
        <taxon>Alphaproteobacteria</taxon>
        <taxon>Rhodospirillales</taxon>
        <taxon>Azospirillaceae</taxon>
        <taxon>Rhodocista</taxon>
    </lineage>
</organism>
<feature type="transmembrane region" description="Helical" evidence="1">
    <location>
        <begin position="6"/>
        <end position="26"/>
    </location>
</feature>
<dbReference type="Proteomes" id="UP001596456">
    <property type="component" value="Unassembled WGS sequence"/>
</dbReference>
<dbReference type="RefSeq" id="WP_377356074.1">
    <property type="nucleotide sequence ID" value="NZ_JBHTCM010000004.1"/>
</dbReference>
<dbReference type="EMBL" id="JBHTCM010000004">
    <property type="protein sequence ID" value="MFC7331965.1"/>
    <property type="molecule type" value="Genomic_DNA"/>
</dbReference>
<keyword evidence="1" id="KW-1133">Transmembrane helix</keyword>
<evidence type="ECO:0000256" key="1">
    <source>
        <dbReference type="SAM" id="Phobius"/>
    </source>
</evidence>
<gene>
    <name evidence="2" type="ORF">ACFQPS_02205</name>
</gene>
<keyword evidence="3" id="KW-1185">Reference proteome</keyword>
<sequence length="172" mass="18741">MTAFLGKLLVWAIGIVAVLFVGWQVFITARIGAIEQEHGGLIDFQTLELDWKPNQFLVAPRGATPLAQPHAAAPVLSVPAGRLRDAVTALVEAEPRTRIVRRSDDGMRLTAVQQSRAMRFPDFVSIEIRPAEGGGSTLLVYSRAVFGVRDFGVNRARVEGWLARLPDRIGGA</sequence>